<dbReference type="Pfam" id="PF07291">
    <property type="entry name" value="MauE"/>
    <property type="match status" value="1"/>
</dbReference>
<comment type="caution">
    <text evidence="7">The sequence shown here is derived from an EMBL/GenBank/DDBJ whole genome shotgun (WGS) entry which is preliminary data.</text>
</comment>
<comment type="subcellular location">
    <subcellularLocation>
        <location evidence="1">Membrane</location>
        <topology evidence="1">Multi-pass membrane protein</topology>
    </subcellularLocation>
</comment>
<organism evidence="7">
    <name type="scientific">Thermorudis peleae</name>
    <dbReference type="NCBI Taxonomy" id="1382356"/>
    <lineage>
        <taxon>Bacteria</taxon>
        <taxon>Pseudomonadati</taxon>
        <taxon>Thermomicrobiota</taxon>
        <taxon>Thermomicrobia</taxon>
        <taxon>Thermomicrobia incertae sedis</taxon>
        <taxon>Thermorudis</taxon>
    </lineage>
</organism>
<protein>
    <recommendedName>
        <fullName evidence="6">Methylamine utilisation protein MauE domain-containing protein</fullName>
    </recommendedName>
</protein>
<sequence>MGIEHRQACALSWDRRCIQGTARGDGYQVISELALAIQFSVGIVFLLSSLSKLRHPHRFVRSAVAYAVLPTRMTRALALALIPVEAFLAVAFLTGRIVAVALPLAAATLLVFLVAVSINLRRGRRIPCGCFGQASEPISLRTITRLLMLLGAIGLLAAIRSSALTPLPAPRLVTCVRHHW</sequence>
<evidence type="ECO:0000256" key="2">
    <source>
        <dbReference type="ARBA" id="ARBA00022692"/>
    </source>
</evidence>
<feature type="transmembrane region" description="Helical" evidence="5">
    <location>
        <begin position="142"/>
        <end position="163"/>
    </location>
</feature>
<evidence type="ECO:0000256" key="4">
    <source>
        <dbReference type="ARBA" id="ARBA00023136"/>
    </source>
</evidence>
<feature type="domain" description="Methylamine utilisation protein MauE" evidence="6">
    <location>
        <begin position="32"/>
        <end position="157"/>
    </location>
</feature>
<dbReference type="InterPro" id="IPR009908">
    <property type="entry name" value="Methylamine_util_MauE"/>
</dbReference>
<keyword evidence="3 5" id="KW-1133">Transmembrane helix</keyword>
<reference evidence="7" key="1">
    <citation type="journal article" date="2020" name="mSystems">
        <title>Genome- and Community-Level Interaction Insights into Carbon Utilization and Element Cycling Functions of Hydrothermarchaeota in Hydrothermal Sediment.</title>
        <authorList>
            <person name="Zhou Z."/>
            <person name="Liu Y."/>
            <person name="Xu W."/>
            <person name="Pan J."/>
            <person name="Luo Z.H."/>
            <person name="Li M."/>
        </authorList>
    </citation>
    <scope>NUCLEOTIDE SEQUENCE [LARGE SCALE GENOMIC DNA]</scope>
    <source>
        <strain evidence="7">SpSt-210</strain>
    </source>
</reference>
<feature type="transmembrane region" description="Helical" evidence="5">
    <location>
        <begin position="33"/>
        <end position="53"/>
    </location>
</feature>
<evidence type="ECO:0000313" key="7">
    <source>
        <dbReference type="EMBL" id="HEG92773.1"/>
    </source>
</evidence>
<feature type="transmembrane region" description="Helical" evidence="5">
    <location>
        <begin position="74"/>
        <end position="94"/>
    </location>
</feature>
<gene>
    <name evidence="7" type="ORF">ENP34_15255</name>
</gene>
<name>A0A831TDW5_9BACT</name>
<dbReference type="EMBL" id="DSIY01000355">
    <property type="protein sequence ID" value="HEG92773.1"/>
    <property type="molecule type" value="Genomic_DNA"/>
</dbReference>
<evidence type="ECO:0000256" key="5">
    <source>
        <dbReference type="SAM" id="Phobius"/>
    </source>
</evidence>
<evidence type="ECO:0000259" key="6">
    <source>
        <dbReference type="Pfam" id="PF07291"/>
    </source>
</evidence>
<dbReference type="GO" id="GO:0016020">
    <property type="term" value="C:membrane"/>
    <property type="evidence" value="ECO:0007669"/>
    <property type="project" value="UniProtKB-SubCell"/>
</dbReference>
<evidence type="ECO:0000256" key="1">
    <source>
        <dbReference type="ARBA" id="ARBA00004141"/>
    </source>
</evidence>
<keyword evidence="4 5" id="KW-0472">Membrane</keyword>
<feature type="transmembrane region" description="Helical" evidence="5">
    <location>
        <begin position="100"/>
        <end position="121"/>
    </location>
</feature>
<keyword evidence="2 5" id="KW-0812">Transmembrane</keyword>
<accession>A0A831TDW5</accession>
<dbReference type="GO" id="GO:0030416">
    <property type="term" value="P:methylamine metabolic process"/>
    <property type="evidence" value="ECO:0007669"/>
    <property type="project" value="InterPro"/>
</dbReference>
<dbReference type="AlphaFoldDB" id="A0A831TDW5"/>
<dbReference type="UniPathway" id="UPA00895"/>
<evidence type="ECO:0000256" key="3">
    <source>
        <dbReference type="ARBA" id="ARBA00022989"/>
    </source>
</evidence>
<proteinExistence type="predicted"/>